<protein>
    <submittedName>
        <fullName evidence="2">Uncharacterized protein</fullName>
    </submittedName>
</protein>
<evidence type="ECO:0000313" key="2">
    <source>
        <dbReference type="EMBL" id="WIT12525.1"/>
    </source>
</evidence>
<name>A0AA95NCA6_9BURK</name>
<dbReference type="AlphaFoldDB" id="A0AA95NCA6"/>
<feature type="signal peptide" evidence="1">
    <location>
        <begin position="1"/>
        <end position="21"/>
    </location>
</feature>
<evidence type="ECO:0000313" key="3">
    <source>
        <dbReference type="Proteomes" id="UP001177769"/>
    </source>
</evidence>
<proteinExistence type="predicted"/>
<gene>
    <name evidence="2" type="ORF">PFX98_02660</name>
</gene>
<sequence length="288" mass="32296">MKAFQTCLAALLLACSATIRAQEGGDSLADYAYQPTQGPRNRVVHYLKSNLDGSKRLLLSIHFATPLKLEVLKVEADGQYLALVAAELDARTLTETQMRSYNRLEQGAPRLQMALKAEGPRRLVAGVAKAQLPVQLSHLPAHLYNFDLSGFNATLPHLKNPRRDFEVGIIDPDFDFLKTRFKPEGGVQEGGFVDKGSASFRYLGEERLDEVPCLKYEVGGPAFRGIQGWLWVNAKDRLIERFEHALPDNPDWQSFRLSRIASRPMDAAGWARFKAATVRRAMDLRDQE</sequence>
<keyword evidence="1" id="KW-0732">Signal</keyword>
<dbReference type="Proteomes" id="UP001177769">
    <property type="component" value="Chromosome"/>
</dbReference>
<dbReference type="RefSeq" id="WP_285233623.1">
    <property type="nucleotide sequence ID" value="NZ_CP116346.1"/>
</dbReference>
<reference evidence="2" key="1">
    <citation type="submission" date="2023-01" db="EMBL/GenBank/DDBJ databases">
        <title>Whole genome sequence of Paucibacter sp. S2-9 isolated from pond sediment.</title>
        <authorList>
            <person name="Jung J.Y."/>
        </authorList>
    </citation>
    <scope>NUCLEOTIDE SEQUENCE</scope>
    <source>
        <strain evidence="2">S2-9</strain>
    </source>
</reference>
<organism evidence="2 3">
    <name type="scientific">Paucibacter sediminis</name>
    <dbReference type="NCBI Taxonomy" id="3019553"/>
    <lineage>
        <taxon>Bacteria</taxon>
        <taxon>Pseudomonadati</taxon>
        <taxon>Pseudomonadota</taxon>
        <taxon>Betaproteobacteria</taxon>
        <taxon>Burkholderiales</taxon>
        <taxon>Sphaerotilaceae</taxon>
        <taxon>Roseateles</taxon>
    </lineage>
</organism>
<feature type="chain" id="PRO_5041658389" evidence="1">
    <location>
        <begin position="22"/>
        <end position="288"/>
    </location>
</feature>
<dbReference type="EMBL" id="CP116346">
    <property type="protein sequence ID" value="WIT12525.1"/>
    <property type="molecule type" value="Genomic_DNA"/>
</dbReference>
<dbReference type="PROSITE" id="PS51257">
    <property type="entry name" value="PROKAR_LIPOPROTEIN"/>
    <property type="match status" value="1"/>
</dbReference>
<dbReference type="KEGG" id="pais:PFX98_02660"/>
<keyword evidence="3" id="KW-1185">Reference proteome</keyword>
<accession>A0AA95NCA6</accession>
<evidence type="ECO:0000256" key="1">
    <source>
        <dbReference type="SAM" id="SignalP"/>
    </source>
</evidence>